<evidence type="ECO:0000256" key="3">
    <source>
        <dbReference type="ARBA" id="ARBA00022741"/>
    </source>
</evidence>
<keyword evidence="6 7" id="KW-0030">Aminoacyl-tRNA synthetase</keyword>
<accession>A0A1D3U7L4</accession>
<dbReference type="InterPro" id="IPR008909">
    <property type="entry name" value="DALR_anticod-bd"/>
</dbReference>
<dbReference type="InterPro" id="IPR001278">
    <property type="entry name" value="Arg-tRNA-ligase"/>
</dbReference>
<sequence length="917" mass="106478">MLHYNKISPPIKRKREYAILKRCEDAAVGDAVVGDAAVGDAAVGDAAVGDAAVGDAVVGDAAVGDAAVGDAAVGDAAVGDAASEDVHTLLNNEITNVARKIVGDKNFLIPKHCLVENNKLFYNYHFQTSIIIFLENYIKGENNIRKNVIQYLEERYRNVVESLVLSPNGILNIQVKSEYIIGGFANFYHSFVKSGKSRHYRGDEEEEDKKTQLQKPFSKKPTVLLDYCGVNYAKHMHLGHLKSLFLGYAFSNIFRFCNFSVKSRNHVGNWNMNMAIIITFLILLSNHQKGCNLPMKWDRENEKVDEDKVNDKQTDTPTSIYFNDYESSTRHVSCDIKKESSIYFPVDEYLHMLSNLTVEGFYEKYKKLHYKHFVNLSLHTIDYMYKISKKLYSLSTSFQKFSKLILSLMYKNDAKVMALWDILRGSSKRVTPFWDSENEEILRIFRIRRLVEKGERFYIKYVQKILQKMRDVNVLLHFRGKLCILLKKRETTSTQNGQYGDSSDDDSGSNPYRRGNSALSSKEKHYDVVDARDKMYQRASKGDIDFLKDNFSILTLKRGIAYTYAAIDIAAIYYRVYFEKANKIIYVVDENQKKHFMQVFSIAQFLSIFPEGTECLCVNYGFVLNEKNRKIKTKDISNNIFVKDIIKSYEQVHKNEKSKKGCNNFKNFYKPKYYQKVMLSSIIYSYVSVKNCKRQAIMDIIKDPNIEYMHIVNRYNEIFSTLRNLKKSDYFSLLNKRGKEMNIDHNSKKILLNILQFKHIVEKITYDYNVEKLCSYLFDLSQKVSNLPYKSIIKQFHLYLEEKKILNLLEIIEHSKGNKNIRKVAKNEFEGEKMLEKKKKNANCISTMENYDMFLTVIENVGNINKDDMKKNLSNEELEKVKFFVLNIILDVAIMQSYLFIVSKVFKMLNLHLVKFD</sequence>
<evidence type="ECO:0000313" key="11">
    <source>
        <dbReference type="EMBL" id="SCQ16127.1"/>
    </source>
</evidence>
<dbReference type="InterPro" id="IPR035684">
    <property type="entry name" value="ArgRS_core"/>
</dbReference>
<dbReference type="GO" id="GO:0006420">
    <property type="term" value="P:arginyl-tRNA aminoacylation"/>
    <property type="evidence" value="ECO:0007669"/>
    <property type="project" value="InterPro"/>
</dbReference>
<dbReference type="SUPFAM" id="SSF52374">
    <property type="entry name" value="Nucleotidylyl transferase"/>
    <property type="match status" value="1"/>
</dbReference>
<evidence type="ECO:0000259" key="10">
    <source>
        <dbReference type="Pfam" id="PF05746"/>
    </source>
</evidence>
<keyword evidence="2 7" id="KW-0436">Ligase</keyword>
<reference evidence="11 12" key="1">
    <citation type="submission" date="2016-06" db="EMBL/GenBank/DDBJ databases">
        <authorList>
            <consortium name="Pathogen Informatics"/>
        </authorList>
    </citation>
    <scope>NUCLEOTIDE SEQUENCE [LARGE SCALE GENOMIC DNA]</scope>
    <source>
        <strain evidence="11">PocGH01</strain>
    </source>
</reference>
<keyword evidence="4 7" id="KW-0067">ATP-binding</keyword>
<evidence type="ECO:0000256" key="2">
    <source>
        <dbReference type="ARBA" id="ARBA00022598"/>
    </source>
</evidence>
<keyword evidence="12" id="KW-1185">Reference proteome</keyword>
<evidence type="ECO:0000256" key="5">
    <source>
        <dbReference type="ARBA" id="ARBA00022917"/>
    </source>
</evidence>
<dbReference type="InterPro" id="IPR014729">
    <property type="entry name" value="Rossmann-like_a/b/a_fold"/>
</dbReference>
<gene>
    <name evidence="11" type="primary">PocGH01_07021300</name>
    <name evidence="11" type="ORF">POCGH01_07021300</name>
</gene>
<name>A0A1D3U7L4_PLAOA</name>
<dbReference type="OrthoDB" id="68056at2759"/>
<dbReference type="Pfam" id="PF05746">
    <property type="entry name" value="DALR_1"/>
    <property type="match status" value="1"/>
</dbReference>
<dbReference type="GO" id="GO:0005524">
    <property type="term" value="F:ATP binding"/>
    <property type="evidence" value="ECO:0007669"/>
    <property type="project" value="UniProtKB-KW"/>
</dbReference>
<evidence type="ECO:0000313" key="12">
    <source>
        <dbReference type="Proteomes" id="UP000242942"/>
    </source>
</evidence>
<feature type="domain" description="Arginyl-tRNA synthetase catalytic core" evidence="9">
    <location>
        <begin position="210"/>
        <end position="284"/>
    </location>
</feature>
<evidence type="ECO:0000256" key="6">
    <source>
        <dbReference type="ARBA" id="ARBA00023146"/>
    </source>
</evidence>
<dbReference type="VEuPathDB" id="PlasmoDB:POWCR01_070016000"/>
<dbReference type="AlphaFoldDB" id="A0A1D3U7L4"/>
<keyword evidence="5 7" id="KW-0648">Protein biosynthesis</keyword>
<organism evidence="11 12">
    <name type="scientific">Plasmodium ovale</name>
    <name type="common">malaria parasite P. ovale</name>
    <dbReference type="NCBI Taxonomy" id="36330"/>
    <lineage>
        <taxon>Eukaryota</taxon>
        <taxon>Sar</taxon>
        <taxon>Alveolata</taxon>
        <taxon>Apicomplexa</taxon>
        <taxon>Aconoidasida</taxon>
        <taxon>Haemosporida</taxon>
        <taxon>Plasmodiidae</taxon>
        <taxon>Plasmodium</taxon>
        <taxon>Plasmodium (Plasmodium)</taxon>
    </lineage>
</organism>
<keyword evidence="3 7" id="KW-0547">Nucleotide-binding</keyword>
<dbReference type="VEuPathDB" id="PlasmoDB:PocGH01_07021300"/>
<dbReference type="EMBL" id="LT594588">
    <property type="protein sequence ID" value="SCQ16127.1"/>
    <property type="molecule type" value="Genomic_DNA"/>
</dbReference>
<dbReference type="GO" id="GO:0004814">
    <property type="term" value="F:arginine-tRNA ligase activity"/>
    <property type="evidence" value="ECO:0007669"/>
    <property type="project" value="UniProtKB-EC"/>
</dbReference>
<evidence type="ECO:0000256" key="8">
    <source>
        <dbReference type="SAM" id="MobiDB-lite"/>
    </source>
</evidence>
<feature type="region of interest" description="Disordered" evidence="8">
    <location>
        <begin position="494"/>
        <end position="524"/>
    </location>
</feature>
<comment type="similarity">
    <text evidence="1 7">Belongs to the class-I aminoacyl-tRNA synthetase family.</text>
</comment>
<evidence type="ECO:0000256" key="7">
    <source>
        <dbReference type="RuleBase" id="RU363038"/>
    </source>
</evidence>
<evidence type="ECO:0000256" key="4">
    <source>
        <dbReference type="ARBA" id="ARBA00022840"/>
    </source>
</evidence>
<dbReference type="Proteomes" id="UP000242942">
    <property type="component" value="Chromosome 7"/>
</dbReference>
<evidence type="ECO:0000256" key="1">
    <source>
        <dbReference type="ARBA" id="ARBA00005594"/>
    </source>
</evidence>
<dbReference type="Gene3D" id="1.10.730.10">
    <property type="entry name" value="Isoleucyl-tRNA Synthetase, Domain 1"/>
    <property type="match status" value="1"/>
</dbReference>
<dbReference type="PANTHER" id="PTHR11956:SF5">
    <property type="entry name" value="ARGININE--TRNA LIGASE, CYTOPLASMIC"/>
    <property type="match status" value="1"/>
</dbReference>
<proteinExistence type="inferred from homology"/>
<feature type="domain" description="DALR anticodon binding" evidence="10">
    <location>
        <begin position="737"/>
        <end position="786"/>
    </location>
</feature>
<evidence type="ECO:0000259" key="9">
    <source>
        <dbReference type="Pfam" id="PF00750"/>
    </source>
</evidence>
<dbReference type="PANTHER" id="PTHR11956">
    <property type="entry name" value="ARGINYL-TRNA SYNTHETASE"/>
    <property type="match status" value="1"/>
</dbReference>
<dbReference type="EC" id="6.1.1.19" evidence="11"/>
<feature type="domain" description="Arginyl-tRNA synthetase catalytic core" evidence="9">
    <location>
        <begin position="549"/>
        <end position="688"/>
    </location>
</feature>
<dbReference type="Gene3D" id="3.40.50.620">
    <property type="entry name" value="HUPs"/>
    <property type="match status" value="1"/>
</dbReference>
<dbReference type="Pfam" id="PF00750">
    <property type="entry name" value="tRNA-synt_1d"/>
    <property type="match status" value="2"/>
</dbReference>
<protein>
    <submittedName>
        <fullName evidence="11">Arginine--tRNA ligase, putative</fullName>
        <ecNumber evidence="11">6.1.1.19</ecNumber>
    </submittedName>
</protein>